<dbReference type="AlphaFoldDB" id="H5X6X5"/>
<evidence type="ECO:0000313" key="1">
    <source>
        <dbReference type="EMBL" id="EHR52405.1"/>
    </source>
</evidence>
<dbReference type="SUPFAM" id="SSF52540">
    <property type="entry name" value="P-loop containing nucleoside triphosphate hydrolases"/>
    <property type="match status" value="1"/>
</dbReference>
<dbReference type="NCBIfam" id="NF005253">
    <property type="entry name" value="PRK06762.1-4"/>
    <property type="match status" value="1"/>
</dbReference>
<dbReference type="STRING" id="882083.SacmaDRAFT_4212"/>
<dbReference type="EMBL" id="CM001439">
    <property type="protein sequence ID" value="EHR52405.1"/>
    <property type="molecule type" value="Genomic_DNA"/>
</dbReference>
<dbReference type="InterPro" id="IPR027417">
    <property type="entry name" value="P-loop_NTPase"/>
</dbReference>
<reference evidence="1 2" key="1">
    <citation type="journal article" date="2012" name="Stand. Genomic Sci.">
        <title>Genome sequence of the ocean sediment bacterium Saccharomonospora marina type strain (XMU15(T)).</title>
        <authorList>
            <person name="Klenk H.P."/>
            <person name="Lu M."/>
            <person name="Lucas S."/>
            <person name="Lapidus A."/>
            <person name="Copeland A."/>
            <person name="Pitluck S."/>
            <person name="Goodwin L.A."/>
            <person name="Han C."/>
            <person name="Tapia R."/>
            <person name="Brambilla E.M."/>
            <person name="Potter G."/>
            <person name="Land M."/>
            <person name="Ivanova N."/>
            <person name="Rohde M."/>
            <person name="Goker M."/>
            <person name="Detter J.C."/>
            <person name="Li W.J."/>
            <person name="Kyrpides N.C."/>
            <person name="Woyke T."/>
        </authorList>
    </citation>
    <scope>NUCLEOTIDE SEQUENCE [LARGE SCALE GENOMIC DNA]</scope>
    <source>
        <strain evidence="1 2">XMU15</strain>
    </source>
</reference>
<evidence type="ECO:0000313" key="2">
    <source>
        <dbReference type="Proteomes" id="UP000004926"/>
    </source>
</evidence>
<proteinExistence type="predicted"/>
<dbReference type="Proteomes" id="UP000004926">
    <property type="component" value="Chromosome"/>
</dbReference>
<dbReference type="eggNOG" id="COG4639">
    <property type="taxonomic scope" value="Bacteria"/>
</dbReference>
<protein>
    <recommendedName>
        <fullName evidence="3">UDP-N-acetylglucosamine kinase</fullName>
    </recommendedName>
</protein>
<accession>H5X6X5</accession>
<evidence type="ECO:0008006" key="3">
    <source>
        <dbReference type="Google" id="ProtNLM"/>
    </source>
</evidence>
<keyword evidence="2" id="KW-1185">Reference proteome</keyword>
<sequence length="202" mass="22060">MTVPLPRLLPMAPTGSESTRLAIVRGNSGSGKSSVALAVRSHLGRTCAVAAQDVVRRTILKERDVPGGVNIGLLSTVARYALDSGFHVIVEGILHAERYGDMLADLVADHRGRTGVYYLDVSFEESLRRHATRPQAAEFGPEHMREWYREQDLLGLAGEQLIPPTSSLQDTVRRILAEVFDQQHKRDLGPADSVALGSAVRQ</sequence>
<gene>
    <name evidence="1" type="ORF">SacmaDRAFT_4212</name>
</gene>
<dbReference type="HOGENOM" id="CLU_103307_0_0_11"/>
<name>H5X6X5_9PSEU</name>
<organism evidence="1 2">
    <name type="scientific">Saccharomonospora marina XMU15</name>
    <dbReference type="NCBI Taxonomy" id="882083"/>
    <lineage>
        <taxon>Bacteria</taxon>
        <taxon>Bacillati</taxon>
        <taxon>Actinomycetota</taxon>
        <taxon>Actinomycetes</taxon>
        <taxon>Pseudonocardiales</taxon>
        <taxon>Pseudonocardiaceae</taxon>
        <taxon>Saccharomonospora</taxon>
    </lineage>
</organism>
<dbReference type="Gene3D" id="3.40.50.300">
    <property type="entry name" value="P-loop containing nucleotide triphosphate hydrolases"/>
    <property type="match status" value="1"/>
</dbReference>